<organism evidence="1 2">
    <name type="scientific">Geodia barretti</name>
    <name type="common">Barrett's horny sponge</name>
    <dbReference type="NCBI Taxonomy" id="519541"/>
    <lineage>
        <taxon>Eukaryota</taxon>
        <taxon>Metazoa</taxon>
        <taxon>Porifera</taxon>
        <taxon>Demospongiae</taxon>
        <taxon>Heteroscleromorpha</taxon>
        <taxon>Tetractinellida</taxon>
        <taxon>Astrophorina</taxon>
        <taxon>Geodiidae</taxon>
        <taxon>Geodia</taxon>
    </lineage>
</organism>
<protein>
    <submittedName>
        <fullName evidence="1">Uncharacterized protein</fullName>
    </submittedName>
</protein>
<dbReference type="EMBL" id="CASHTH010004137">
    <property type="protein sequence ID" value="CAI8054048.1"/>
    <property type="molecule type" value="Genomic_DNA"/>
</dbReference>
<evidence type="ECO:0000313" key="2">
    <source>
        <dbReference type="Proteomes" id="UP001174909"/>
    </source>
</evidence>
<feature type="non-terminal residue" evidence="1">
    <location>
        <position position="38"/>
    </location>
</feature>
<proteinExistence type="predicted"/>
<dbReference type="Proteomes" id="UP001174909">
    <property type="component" value="Unassembled WGS sequence"/>
</dbReference>
<comment type="caution">
    <text evidence="1">The sequence shown here is derived from an EMBL/GenBank/DDBJ whole genome shotgun (WGS) entry which is preliminary data.</text>
</comment>
<dbReference type="AlphaFoldDB" id="A0AA35TUC9"/>
<sequence length="38" mass="4071">MPSGTLDDNSYIISVCAYKCIGPGSVVLYWIKDCGTLS</sequence>
<accession>A0AA35TUC9</accession>
<reference evidence="1" key="1">
    <citation type="submission" date="2023-03" db="EMBL/GenBank/DDBJ databases">
        <authorList>
            <person name="Steffen K."/>
            <person name="Cardenas P."/>
        </authorList>
    </citation>
    <scope>NUCLEOTIDE SEQUENCE</scope>
</reference>
<evidence type="ECO:0000313" key="1">
    <source>
        <dbReference type="EMBL" id="CAI8054048.1"/>
    </source>
</evidence>
<keyword evidence="2" id="KW-1185">Reference proteome</keyword>
<gene>
    <name evidence="1" type="ORF">GBAR_LOCUS29543</name>
</gene>
<name>A0AA35TUC9_GEOBA</name>